<evidence type="ECO:0000313" key="2">
    <source>
        <dbReference type="Proteomes" id="UP001529514"/>
    </source>
</evidence>
<name>A0ABN7C2M1_9GAMM</name>
<keyword evidence="2" id="KW-1185">Reference proteome</keyword>
<accession>A0ABN7C2M1</accession>
<protein>
    <recommendedName>
        <fullName evidence="3">Lipoprotein</fullName>
    </recommendedName>
</protein>
<organism evidence="1 2">
    <name type="scientific">Xenorhabdus taiwanensis</name>
    <dbReference type="NCBI Taxonomy" id="3085177"/>
    <lineage>
        <taxon>Bacteria</taxon>
        <taxon>Pseudomonadati</taxon>
        <taxon>Pseudomonadota</taxon>
        <taxon>Gammaproteobacteria</taxon>
        <taxon>Enterobacterales</taxon>
        <taxon>Morganellaceae</taxon>
        <taxon>Xenorhabdus</taxon>
    </lineage>
</organism>
<dbReference type="Proteomes" id="UP001529514">
    <property type="component" value="Chromosome"/>
</dbReference>
<evidence type="ECO:0000313" key="1">
    <source>
        <dbReference type="EMBL" id="BET96583.1"/>
    </source>
</evidence>
<gene>
    <name evidence="1" type="ORF">TCT1_15040</name>
</gene>
<sequence>MIRLIPFILLPLTLCLTGCDFLSNAISDSWQTYKDNSEPFSPPENNQWITVEGVIPPNTTPILKRRYISNKCLSTHNTAGGAIYHTPRHQGDDVNISVNSTTGYFKEKIPLQGGGWCQWHINTIVFVIMYTDVNHLIKDAVPYTGTGITVYINDSEKPKEMEKFTNYINYKPIIYPFLRKDYDMPNQIGLYGESGGTTSFGLSLIPGSEWKITYMPTLDETKMPKIIVSENPPGIYPRGNARVEYPDGKIDLNRDSIDYWKINNISQWE</sequence>
<evidence type="ECO:0008006" key="3">
    <source>
        <dbReference type="Google" id="ProtNLM"/>
    </source>
</evidence>
<dbReference type="RefSeq" id="WP_374053336.1">
    <property type="nucleotide sequence ID" value="NZ_AP028978.1"/>
</dbReference>
<dbReference type="EMBL" id="AP028978">
    <property type="protein sequence ID" value="BET96583.1"/>
    <property type="molecule type" value="Genomic_DNA"/>
</dbReference>
<proteinExistence type="predicted"/>
<reference evidence="1 2" key="1">
    <citation type="submission" date="2023-10" db="EMBL/GenBank/DDBJ databases">
        <title>Xenorhabdus taiwanensis sp. nov., a symbiotic bacterium associated with the entomopathogenic nematode Steinernema taiwanensis.</title>
        <authorList>
            <person name="Tseng C.T."/>
            <person name="Shu H.Y."/>
            <person name="Chen M.H."/>
            <person name="Fang Y.J."/>
            <person name="Wu T.L."/>
            <person name="Lin Y.C."/>
            <person name="Huang C.J."/>
        </authorList>
    </citation>
    <scope>NUCLEOTIDE SEQUENCE [LARGE SCALE GENOMIC DNA]</scope>
    <source>
        <strain evidence="1 2">TCT-1</strain>
    </source>
</reference>